<keyword evidence="5" id="KW-1015">Disulfide bond</keyword>
<dbReference type="CDD" id="cd11019">
    <property type="entry name" value="OsENODL1_like"/>
    <property type="match status" value="2"/>
</dbReference>
<dbReference type="InterPro" id="IPR039391">
    <property type="entry name" value="Phytocyanin-like"/>
</dbReference>
<evidence type="ECO:0000256" key="11">
    <source>
        <dbReference type="SAM" id="SignalP"/>
    </source>
</evidence>
<comment type="caution">
    <text evidence="13">The sequence shown here is derived from an EMBL/GenBank/DDBJ whole genome shotgun (WGS) entry which is preliminary data.</text>
</comment>
<keyword evidence="4" id="KW-0472">Membrane</keyword>
<evidence type="ECO:0000259" key="12">
    <source>
        <dbReference type="PROSITE" id="PS51485"/>
    </source>
</evidence>
<comment type="subcellular location">
    <subcellularLocation>
        <location evidence="9">Endomembrane system</location>
        <topology evidence="9">Lipid-anchor</topology>
    </subcellularLocation>
    <subcellularLocation>
        <location evidence="1">Membrane</location>
        <topology evidence="1">Lipid-anchor</topology>
        <topology evidence="1">GPI-anchor</topology>
    </subcellularLocation>
</comment>
<dbReference type="OrthoDB" id="691587at2759"/>
<dbReference type="Gene3D" id="2.60.40.420">
    <property type="entry name" value="Cupredoxins - blue copper proteins"/>
    <property type="match status" value="2"/>
</dbReference>
<dbReference type="Proteomes" id="UP000652761">
    <property type="component" value="Unassembled WGS sequence"/>
</dbReference>
<keyword evidence="14" id="KW-1185">Reference proteome</keyword>
<keyword evidence="6" id="KW-0325">Glycoprotein</keyword>
<dbReference type="FunFam" id="2.60.40.420:FF:000010">
    <property type="entry name" value="Early nodulin-like protein 1"/>
    <property type="match status" value="2"/>
</dbReference>
<dbReference type="SUPFAM" id="SSF49503">
    <property type="entry name" value="Cupredoxins"/>
    <property type="match status" value="2"/>
</dbReference>
<dbReference type="GO" id="GO:0098552">
    <property type="term" value="C:side of membrane"/>
    <property type="evidence" value="ECO:0007669"/>
    <property type="project" value="UniProtKB-KW"/>
</dbReference>
<dbReference type="AlphaFoldDB" id="A0A843TZN6"/>
<dbReference type="InterPro" id="IPR003245">
    <property type="entry name" value="Phytocyanin_dom"/>
</dbReference>
<proteinExistence type="inferred from homology"/>
<evidence type="ECO:0000256" key="6">
    <source>
        <dbReference type="ARBA" id="ARBA00023180"/>
    </source>
</evidence>
<feature type="compositionally biased region" description="Pro residues" evidence="10">
    <location>
        <begin position="339"/>
        <end position="369"/>
    </location>
</feature>
<accession>A0A843TZN6</accession>
<evidence type="ECO:0000256" key="4">
    <source>
        <dbReference type="ARBA" id="ARBA00023136"/>
    </source>
</evidence>
<dbReference type="GO" id="GO:0009055">
    <property type="term" value="F:electron transfer activity"/>
    <property type="evidence" value="ECO:0007669"/>
    <property type="project" value="InterPro"/>
</dbReference>
<dbReference type="GO" id="GO:0012505">
    <property type="term" value="C:endomembrane system"/>
    <property type="evidence" value="ECO:0007669"/>
    <property type="project" value="UniProtKB-SubCell"/>
</dbReference>
<sequence length="392" mass="40594">MAGTYPRSLMRSGLLCLLLLAPMAAATQFRVGDSLGWGLPGPNAEHYNPWAERHRFQIGDSLLFVYPADKDSVLQVNKEDYESCNTASPIAKFTDGSTVFTFDRSGAFFFISGVPDNCIKNEKMVVVVMADRSNRSAGAATPPPPSPAPATPPAPAAEAPPSPPPEAPVAAPPPPPAVPAAAPPQGGETTSPPPPPSAAPVRAVGLAGSLGLLCLLLLAPMAAATQFRVGDSLGWGLPGPNAEHYNPWAERHRFQIGDSLLFVYPADKDSVLQVSKEDYESCNTASPIAKFTDGSTVFTFDRLGRFFFISGVPDNCIKNEKMVVVVMADRSNPSAGAATPPPPSPAPASATPPAPAAEAPPSPPPPPSAAPVRAVGLAGSLGALFAVLALDL</sequence>
<dbReference type="InterPro" id="IPR041846">
    <property type="entry name" value="ENL_dom"/>
</dbReference>
<keyword evidence="3 11" id="KW-0732">Signal</keyword>
<dbReference type="PROSITE" id="PS51485">
    <property type="entry name" value="PHYTOCYANIN"/>
    <property type="match status" value="2"/>
</dbReference>
<feature type="region of interest" description="Disordered" evidence="10">
    <location>
        <begin position="333"/>
        <end position="372"/>
    </location>
</feature>
<protein>
    <recommendedName>
        <fullName evidence="12">Phytocyanin domain-containing protein</fullName>
    </recommendedName>
</protein>
<feature type="domain" description="Phytocyanin" evidence="12">
    <location>
        <begin position="27"/>
        <end position="130"/>
    </location>
</feature>
<evidence type="ECO:0000256" key="8">
    <source>
        <dbReference type="ARBA" id="ARBA00035011"/>
    </source>
</evidence>
<evidence type="ECO:0000313" key="13">
    <source>
        <dbReference type="EMBL" id="MQL73719.1"/>
    </source>
</evidence>
<reference evidence="13" key="1">
    <citation type="submission" date="2017-07" db="EMBL/GenBank/DDBJ databases">
        <title>Taro Niue Genome Assembly and Annotation.</title>
        <authorList>
            <person name="Atibalentja N."/>
            <person name="Keating K."/>
            <person name="Fields C.J."/>
        </authorList>
    </citation>
    <scope>NUCLEOTIDE SEQUENCE</scope>
    <source>
        <strain evidence="13">Niue_2</strain>
        <tissue evidence="13">Leaf</tissue>
    </source>
</reference>
<organism evidence="13 14">
    <name type="scientific">Colocasia esculenta</name>
    <name type="common">Wild taro</name>
    <name type="synonym">Arum esculentum</name>
    <dbReference type="NCBI Taxonomy" id="4460"/>
    <lineage>
        <taxon>Eukaryota</taxon>
        <taxon>Viridiplantae</taxon>
        <taxon>Streptophyta</taxon>
        <taxon>Embryophyta</taxon>
        <taxon>Tracheophyta</taxon>
        <taxon>Spermatophyta</taxon>
        <taxon>Magnoliopsida</taxon>
        <taxon>Liliopsida</taxon>
        <taxon>Araceae</taxon>
        <taxon>Aroideae</taxon>
        <taxon>Colocasieae</taxon>
        <taxon>Colocasia</taxon>
    </lineage>
</organism>
<feature type="signal peptide" evidence="11">
    <location>
        <begin position="1"/>
        <end position="26"/>
    </location>
</feature>
<keyword evidence="7" id="KW-0449">Lipoprotein</keyword>
<dbReference type="Pfam" id="PF02298">
    <property type="entry name" value="Cu_bind_like"/>
    <property type="match status" value="2"/>
</dbReference>
<feature type="compositionally biased region" description="Pro residues" evidence="10">
    <location>
        <begin position="141"/>
        <end position="182"/>
    </location>
</feature>
<evidence type="ECO:0000313" key="14">
    <source>
        <dbReference type="Proteomes" id="UP000652761"/>
    </source>
</evidence>
<feature type="region of interest" description="Disordered" evidence="10">
    <location>
        <begin position="135"/>
        <end position="200"/>
    </location>
</feature>
<dbReference type="PANTHER" id="PTHR33021:SF253">
    <property type="entry name" value="EARLY NODULIN-LIKE PROTEIN 9"/>
    <property type="match status" value="1"/>
</dbReference>
<evidence type="ECO:0000256" key="5">
    <source>
        <dbReference type="ARBA" id="ARBA00023157"/>
    </source>
</evidence>
<dbReference type="EMBL" id="NMUH01000178">
    <property type="protein sequence ID" value="MQL73719.1"/>
    <property type="molecule type" value="Genomic_DNA"/>
</dbReference>
<evidence type="ECO:0000256" key="2">
    <source>
        <dbReference type="ARBA" id="ARBA00022622"/>
    </source>
</evidence>
<evidence type="ECO:0000256" key="9">
    <source>
        <dbReference type="ARBA" id="ARBA00037868"/>
    </source>
</evidence>
<dbReference type="PANTHER" id="PTHR33021">
    <property type="entry name" value="BLUE COPPER PROTEIN"/>
    <property type="match status" value="1"/>
</dbReference>
<evidence type="ECO:0000256" key="3">
    <source>
        <dbReference type="ARBA" id="ARBA00022729"/>
    </source>
</evidence>
<dbReference type="GO" id="GO:0005886">
    <property type="term" value="C:plasma membrane"/>
    <property type="evidence" value="ECO:0007669"/>
    <property type="project" value="TreeGrafter"/>
</dbReference>
<feature type="chain" id="PRO_5032648477" description="Phytocyanin domain-containing protein" evidence="11">
    <location>
        <begin position="27"/>
        <end position="392"/>
    </location>
</feature>
<evidence type="ECO:0000256" key="10">
    <source>
        <dbReference type="SAM" id="MobiDB-lite"/>
    </source>
</evidence>
<gene>
    <name evidence="13" type="ORF">Taro_006070</name>
</gene>
<name>A0A843TZN6_COLES</name>
<evidence type="ECO:0000256" key="1">
    <source>
        <dbReference type="ARBA" id="ARBA00004589"/>
    </source>
</evidence>
<evidence type="ECO:0000256" key="7">
    <source>
        <dbReference type="ARBA" id="ARBA00023288"/>
    </source>
</evidence>
<feature type="domain" description="Phytocyanin" evidence="12">
    <location>
        <begin position="225"/>
        <end position="328"/>
    </location>
</feature>
<keyword evidence="2" id="KW-0336">GPI-anchor</keyword>
<comment type="similarity">
    <text evidence="8">Belongs to the early nodulin-like (ENODL) family.</text>
</comment>
<dbReference type="InterPro" id="IPR008972">
    <property type="entry name" value="Cupredoxin"/>
</dbReference>